<accession>A0A0E9QNR6</accession>
<proteinExistence type="predicted"/>
<evidence type="ECO:0000313" key="1">
    <source>
        <dbReference type="EMBL" id="JAH18459.1"/>
    </source>
</evidence>
<organism evidence="1">
    <name type="scientific">Anguilla anguilla</name>
    <name type="common">European freshwater eel</name>
    <name type="synonym">Muraena anguilla</name>
    <dbReference type="NCBI Taxonomy" id="7936"/>
    <lineage>
        <taxon>Eukaryota</taxon>
        <taxon>Metazoa</taxon>
        <taxon>Chordata</taxon>
        <taxon>Craniata</taxon>
        <taxon>Vertebrata</taxon>
        <taxon>Euteleostomi</taxon>
        <taxon>Actinopterygii</taxon>
        <taxon>Neopterygii</taxon>
        <taxon>Teleostei</taxon>
        <taxon>Anguilliformes</taxon>
        <taxon>Anguillidae</taxon>
        <taxon>Anguilla</taxon>
    </lineage>
</organism>
<name>A0A0E9QNR6_ANGAN</name>
<protein>
    <submittedName>
        <fullName evidence="1">Uncharacterized protein</fullName>
    </submittedName>
</protein>
<reference evidence="1" key="1">
    <citation type="submission" date="2014-11" db="EMBL/GenBank/DDBJ databases">
        <authorList>
            <person name="Amaro Gonzalez C."/>
        </authorList>
    </citation>
    <scope>NUCLEOTIDE SEQUENCE</scope>
</reference>
<sequence>MRSKACLLNIA</sequence>
<reference evidence="1" key="2">
    <citation type="journal article" date="2015" name="Fish Shellfish Immunol.">
        <title>Early steps in the European eel (Anguilla anguilla)-Vibrio vulnificus interaction in the gills: Role of the RtxA13 toxin.</title>
        <authorList>
            <person name="Callol A."/>
            <person name="Pajuelo D."/>
            <person name="Ebbesson L."/>
            <person name="Teles M."/>
            <person name="MacKenzie S."/>
            <person name="Amaro C."/>
        </authorList>
    </citation>
    <scope>NUCLEOTIDE SEQUENCE</scope>
</reference>
<dbReference type="EMBL" id="GBXM01090118">
    <property type="protein sequence ID" value="JAH18459.1"/>
    <property type="molecule type" value="Transcribed_RNA"/>
</dbReference>